<evidence type="ECO:0000313" key="2">
    <source>
        <dbReference type="Proteomes" id="UP000184267"/>
    </source>
</evidence>
<protein>
    <submittedName>
        <fullName evidence="1">Uncharacterized protein</fullName>
    </submittedName>
</protein>
<name>A0A1M2VH47_TRAPU</name>
<comment type="caution">
    <text evidence="1">The sequence shown here is derived from an EMBL/GenBank/DDBJ whole genome shotgun (WGS) entry which is preliminary data.</text>
</comment>
<dbReference type="EMBL" id="MNAD01001239">
    <property type="protein sequence ID" value="OJT06908.1"/>
    <property type="molecule type" value="Genomic_DNA"/>
</dbReference>
<organism evidence="1 2">
    <name type="scientific">Trametes pubescens</name>
    <name type="common">White-rot fungus</name>
    <dbReference type="NCBI Taxonomy" id="154538"/>
    <lineage>
        <taxon>Eukaryota</taxon>
        <taxon>Fungi</taxon>
        <taxon>Dikarya</taxon>
        <taxon>Basidiomycota</taxon>
        <taxon>Agaricomycotina</taxon>
        <taxon>Agaricomycetes</taxon>
        <taxon>Polyporales</taxon>
        <taxon>Polyporaceae</taxon>
        <taxon>Trametes</taxon>
    </lineage>
</organism>
<keyword evidence="2" id="KW-1185">Reference proteome</keyword>
<dbReference type="Proteomes" id="UP000184267">
    <property type="component" value="Unassembled WGS sequence"/>
</dbReference>
<sequence length="208" mass="23189">MESSRLPIEFCEAVMNALPEYYEFPYTGWFLVPEDSVSESESQNALCACALTCSGMARELISILRDSFPALHSVTVVKSGFVSHWGAPELPWLHIIAIGRPICGILKTIILEHEHGSEECDGCKEAVGTSEEVLGSEKRLPELLAGLVELTVRLRDCEDPGRCATYILSVLPGMQNVLRFEYRAREKDAWKPYTLSIAKYSSSPRFTL</sequence>
<reference evidence="1 2" key="1">
    <citation type="submission" date="2016-10" db="EMBL/GenBank/DDBJ databases">
        <title>Genome sequence of the basidiomycete white-rot fungus Trametes pubescens.</title>
        <authorList>
            <person name="Makela M.R."/>
            <person name="Granchi Z."/>
            <person name="Peng M."/>
            <person name="De Vries R.P."/>
            <person name="Grigoriev I."/>
            <person name="Riley R."/>
            <person name="Hilden K."/>
        </authorList>
    </citation>
    <scope>NUCLEOTIDE SEQUENCE [LARGE SCALE GENOMIC DNA]</scope>
    <source>
        <strain evidence="1 2">FBCC735</strain>
    </source>
</reference>
<dbReference type="AlphaFoldDB" id="A0A1M2VH47"/>
<evidence type="ECO:0000313" key="1">
    <source>
        <dbReference type="EMBL" id="OJT06908.1"/>
    </source>
</evidence>
<accession>A0A1M2VH47</accession>
<gene>
    <name evidence="1" type="ORF">TRAPUB_2228</name>
</gene>
<proteinExistence type="predicted"/>